<dbReference type="Proteomes" id="UP000252586">
    <property type="component" value="Unassembled WGS sequence"/>
</dbReference>
<dbReference type="OrthoDB" id="9802640at2"/>
<dbReference type="GO" id="GO:0008270">
    <property type="term" value="F:zinc ion binding"/>
    <property type="evidence" value="ECO:0007669"/>
    <property type="project" value="InterPro"/>
</dbReference>
<reference evidence="2 3" key="1">
    <citation type="submission" date="2018-06" db="EMBL/GenBank/DDBJ databases">
        <title>Genomic Encyclopedia of Type Strains, Phase IV (KMG-IV): sequencing the most valuable type-strain genomes for metagenomic binning, comparative biology and taxonomic classification.</title>
        <authorList>
            <person name="Goeker M."/>
        </authorList>
    </citation>
    <scope>NUCLEOTIDE SEQUENCE [LARGE SCALE GENOMIC DNA]</scope>
    <source>
        <strain evidence="2 3">DSM 44599</strain>
    </source>
</reference>
<dbReference type="Gene3D" id="1.10.30.50">
    <property type="match status" value="1"/>
</dbReference>
<protein>
    <submittedName>
        <fullName evidence="2">5-methylcytosine-specific restriction protein A</fullName>
    </submittedName>
</protein>
<dbReference type="CDD" id="cd00085">
    <property type="entry name" value="HNHc"/>
    <property type="match status" value="1"/>
</dbReference>
<keyword evidence="3" id="KW-1185">Reference proteome</keyword>
<evidence type="ECO:0000313" key="3">
    <source>
        <dbReference type="Proteomes" id="UP000252586"/>
    </source>
</evidence>
<accession>A0A366E3A2</accession>
<dbReference type="GO" id="GO:0004519">
    <property type="term" value="F:endonuclease activity"/>
    <property type="evidence" value="ECO:0007669"/>
    <property type="project" value="InterPro"/>
</dbReference>
<sequence>MVQDPRWTRDELILVCDEMRKNDWLQIRETDPRAAELSALLRELPIHPPETRSPKFRSVGSVSRKSANIVTALPEHDGSPTSGSKLDRVVLADFLHAPEAMSDAAAAIRNGFARVGSGNRVVADISFVHADVEFAGTEVREGRLLAAQHFRRERDPKLRADKIEEFCRTNQRVRCEVCGFDFEEVYGPRGAGFIECHHIVPLSVSGETKTRLSDLILLCSNCHRMIHRGPRWLEPDELRAMLATVPSRAAPATV</sequence>
<dbReference type="GO" id="GO:0003676">
    <property type="term" value="F:nucleic acid binding"/>
    <property type="evidence" value="ECO:0007669"/>
    <property type="project" value="InterPro"/>
</dbReference>
<dbReference type="Pfam" id="PF01844">
    <property type="entry name" value="HNH"/>
    <property type="match status" value="1"/>
</dbReference>
<dbReference type="AlphaFoldDB" id="A0A366E3A2"/>
<feature type="domain" description="HNH nuclease" evidence="1">
    <location>
        <begin position="162"/>
        <end position="224"/>
    </location>
</feature>
<dbReference type="STRING" id="1210090.GCA_001613185_02896"/>
<name>A0A366E3A2_9NOCA</name>
<dbReference type="InterPro" id="IPR002711">
    <property type="entry name" value="HNH"/>
</dbReference>
<dbReference type="InterPro" id="IPR003615">
    <property type="entry name" value="HNH_nuc"/>
</dbReference>
<evidence type="ECO:0000313" key="2">
    <source>
        <dbReference type="EMBL" id="RBO96851.1"/>
    </source>
</evidence>
<gene>
    <name evidence="2" type="ORF">DFR74_101870</name>
</gene>
<dbReference type="EMBL" id="QNRE01000001">
    <property type="protein sequence ID" value="RBO96851.1"/>
    <property type="molecule type" value="Genomic_DNA"/>
</dbReference>
<evidence type="ECO:0000259" key="1">
    <source>
        <dbReference type="SMART" id="SM00507"/>
    </source>
</evidence>
<organism evidence="2 3">
    <name type="scientific">Nocardia puris</name>
    <dbReference type="NCBI Taxonomy" id="208602"/>
    <lineage>
        <taxon>Bacteria</taxon>
        <taxon>Bacillati</taxon>
        <taxon>Actinomycetota</taxon>
        <taxon>Actinomycetes</taxon>
        <taxon>Mycobacteriales</taxon>
        <taxon>Nocardiaceae</taxon>
        <taxon>Nocardia</taxon>
    </lineage>
</organism>
<dbReference type="SMART" id="SM00507">
    <property type="entry name" value="HNHc"/>
    <property type="match status" value="1"/>
</dbReference>
<comment type="caution">
    <text evidence="2">The sequence shown here is derived from an EMBL/GenBank/DDBJ whole genome shotgun (WGS) entry which is preliminary data.</text>
</comment>
<proteinExistence type="predicted"/>
<dbReference type="RefSeq" id="WP_113974945.1">
    <property type="nucleotide sequence ID" value="NZ_QNRE01000001.1"/>
</dbReference>